<dbReference type="Proteomes" id="UP000827092">
    <property type="component" value="Unassembled WGS sequence"/>
</dbReference>
<reference evidence="3 4" key="1">
    <citation type="journal article" date="2022" name="Nat. Ecol. Evol.">
        <title>A masculinizing supergene underlies an exaggerated male reproductive morph in a spider.</title>
        <authorList>
            <person name="Hendrickx F."/>
            <person name="De Corte Z."/>
            <person name="Sonet G."/>
            <person name="Van Belleghem S.M."/>
            <person name="Kostlbacher S."/>
            <person name="Vangestel C."/>
        </authorList>
    </citation>
    <scope>NUCLEOTIDE SEQUENCE [LARGE SCALE GENOMIC DNA]</scope>
    <source>
        <strain evidence="3">W744_W776</strain>
    </source>
</reference>
<evidence type="ECO:0000313" key="3">
    <source>
        <dbReference type="EMBL" id="KAG8182395.1"/>
    </source>
</evidence>
<keyword evidence="4" id="KW-1185">Reference proteome</keyword>
<name>A0AAV6UE84_9ARAC</name>
<evidence type="ECO:0000256" key="1">
    <source>
        <dbReference type="SAM" id="MobiDB-lite"/>
    </source>
</evidence>
<proteinExistence type="predicted"/>
<feature type="region of interest" description="Disordered" evidence="1">
    <location>
        <begin position="55"/>
        <end position="137"/>
    </location>
</feature>
<gene>
    <name evidence="3" type="ORF">JTE90_010756</name>
</gene>
<dbReference type="AlphaFoldDB" id="A0AAV6UE84"/>
<organism evidence="3 4">
    <name type="scientific">Oedothorax gibbosus</name>
    <dbReference type="NCBI Taxonomy" id="931172"/>
    <lineage>
        <taxon>Eukaryota</taxon>
        <taxon>Metazoa</taxon>
        <taxon>Ecdysozoa</taxon>
        <taxon>Arthropoda</taxon>
        <taxon>Chelicerata</taxon>
        <taxon>Arachnida</taxon>
        <taxon>Araneae</taxon>
        <taxon>Araneomorphae</taxon>
        <taxon>Entelegynae</taxon>
        <taxon>Araneoidea</taxon>
        <taxon>Linyphiidae</taxon>
        <taxon>Erigoninae</taxon>
        <taxon>Oedothorax</taxon>
    </lineage>
</organism>
<keyword evidence="2" id="KW-0732">Signal</keyword>
<comment type="caution">
    <text evidence="3">The sequence shown here is derived from an EMBL/GenBank/DDBJ whole genome shotgun (WGS) entry which is preliminary data.</text>
</comment>
<evidence type="ECO:0000256" key="2">
    <source>
        <dbReference type="SAM" id="SignalP"/>
    </source>
</evidence>
<accession>A0AAV6UE84</accession>
<sequence>MQKSRPSLIILLAVVCTLEANNFFYYPSTVGALNYQYNPYAPYVYSAYAVPVDCDKSGSDEGSSKESSESSDSESSSKEVGESESGSSESSEGGEKAEGSSSEELKAGGESSSESSSSEESGEKKEEGKKEEGKKESKVKQVKYVFPPLSYPFPPTTAQQVVYSSPSYGYLPYRSAYSAIQQPTNYAVKSSGYNYQPYYGGSYTAPVARIVSSPVNKVVSYPGLTKTITFAPASGVGGPAGYWNGNVGYYRA</sequence>
<protein>
    <submittedName>
        <fullName evidence="3">Uncharacterized protein</fullName>
    </submittedName>
</protein>
<feature type="compositionally biased region" description="Basic and acidic residues" evidence="1">
    <location>
        <begin position="121"/>
        <end position="137"/>
    </location>
</feature>
<feature type="compositionally biased region" description="Low complexity" evidence="1">
    <location>
        <begin position="108"/>
        <end position="119"/>
    </location>
</feature>
<feature type="chain" id="PRO_5043775816" evidence="2">
    <location>
        <begin position="21"/>
        <end position="252"/>
    </location>
</feature>
<feature type="compositionally biased region" description="Basic and acidic residues" evidence="1">
    <location>
        <begin position="55"/>
        <end position="68"/>
    </location>
</feature>
<feature type="compositionally biased region" description="Basic and acidic residues" evidence="1">
    <location>
        <begin position="93"/>
        <end position="107"/>
    </location>
</feature>
<dbReference type="EMBL" id="JAFNEN010000464">
    <property type="protein sequence ID" value="KAG8182395.1"/>
    <property type="molecule type" value="Genomic_DNA"/>
</dbReference>
<evidence type="ECO:0000313" key="4">
    <source>
        <dbReference type="Proteomes" id="UP000827092"/>
    </source>
</evidence>
<feature type="signal peptide" evidence="2">
    <location>
        <begin position="1"/>
        <end position="20"/>
    </location>
</feature>